<organism evidence="1 2">
    <name type="scientific">Vespula maculifrons</name>
    <name type="common">Eastern yellow jacket</name>
    <name type="synonym">Wasp</name>
    <dbReference type="NCBI Taxonomy" id="7453"/>
    <lineage>
        <taxon>Eukaryota</taxon>
        <taxon>Metazoa</taxon>
        <taxon>Ecdysozoa</taxon>
        <taxon>Arthropoda</taxon>
        <taxon>Hexapoda</taxon>
        <taxon>Insecta</taxon>
        <taxon>Pterygota</taxon>
        <taxon>Neoptera</taxon>
        <taxon>Endopterygota</taxon>
        <taxon>Hymenoptera</taxon>
        <taxon>Apocrita</taxon>
        <taxon>Aculeata</taxon>
        <taxon>Vespoidea</taxon>
        <taxon>Vespidae</taxon>
        <taxon>Vespinae</taxon>
        <taxon>Vespula</taxon>
    </lineage>
</organism>
<reference evidence="1 2" key="1">
    <citation type="journal article" date="2024" name="Ann. Entomol. Soc. Am.">
        <title>Genomic analyses of the southern and eastern yellowjacket wasps (Hymenoptera: Vespidae) reveal evolutionary signatures of social life.</title>
        <authorList>
            <person name="Catto M.A."/>
            <person name="Caine P.B."/>
            <person name="Orr S.E."/>
            <person name="Hunt B.G."/>
            <person name="Goodisman M.A.D."/>
        </authorList>
    </citation>
    <scope>NUCLEOTIDE SEQUENCE [LARGE SCALE GENOMIC DNA]</scope>
    <source>
        <strain evidence="1">232</strain>
        <tissue evidence="1">Head and thorax</tissue>
    </source>
</reference>
<protein>
    <submittedName>
        <fullName evidence="1">Uncharacterized protein</fullName>
    </submittedName>
</protein>
<accession>A0ABD2CV37</accession>
<proteinExistence type="predicted"/>
<evidence type="ECO:0000313" key="2">
    <source>
        <dbReference type="Proteomes" id="UP001607303"/>
    </source>
</evidence>
<sequence>MIVLDMPDIFISSDMLLSFVTLRGLKREEYALHQRLRGIRSADGVNPVLADKSPAALTGHAKSPLIRAQMVNAERRKGRAKGRTIRVEEQIFLNKIVL</sequence>
<gene>
    <name evidence="1" type="ORF">V1477_002617</name>
</gene>
<evidence type="ECO:0000313" key="1">
    <source>
        <dbReference type="EMBL" id="KAL2749007.1"/>
    </source>
</evidence>
<dbReference type="EMBL" id="JAYRBN010000028">
    <property type="protein sequence ID" value="KAL2749007.1"/>
    <property type="molecule type" value="Genomic_DNA"/>
</dbReference>
<name>A0ABD2CV37_VESMC</name>
<keyword evidence="2" id="KW-1185">Reference proteome</keyword>
<comment type="caution">
    <text evidence="1">The sequence shown here is derived from an EMBL/GenBank/DDBJ whole genome shotgun (WGS) entry which is preliminary data.</text>
</comment>
<dbReference type="Proteomes" id="UP001607303">
    <property type="component" value="Unassembled WGS sequence"/>
</dbReference>
<dbReference type="AlphaFoldDB" id="A0ABD2CV37"/>